<gene>
    <name evidence="1" type="ORF">CRM94_28490</name>
</gene>
<dbReference type="AlphaFoldDB" id="A0A2A7S437"/>
<protein>
    <submittedName>
        <fullName evidence="1">DUF4148 domain-containing protein</fullName>
    </submittedName>
</protein>
<organism evidence="1 2">
    <name type="scientific">Burkholderia gladioli</name>
    <name type="common">Pseudomonas marginata</name>
    <name type="synonym">Phytomonas marginata</name>
    <dbReference type="NCBI Taxonomy" id="28095"/>
    <lineage>
        <taxon>Bacteria</taxon>
        <taxon>Pseudomonadati</taxon>
        <taxon>Pseudomonadota</taxon>
        <taxon>Betaproteobacteria</taxon>
        <taxon>Burkholderiales</taxon>
        <taxon>Burkholderiaceae</taxon>
        <taxon>Burkholderia</taxon>
    </lineage>
</organism>
<dbReference type="EMBL" id="PDDY01000004">
    <property type="protein sequence ID" value="PEH38341.1"/>
    <property type="molecule type" value="Genomic_DNA"/>
</dbReference>
<reference evidence="2" key="1">
    <citation type="submission" date="2017-09" db="EMBL/GenBank/DDBJ databases">
        <title>FDA dAtabase for Regulatory Grade micrObial Sequences (FDA-ARGOS): Supporting development and validation of Infectious Disease Dx tests.</title>
        <authorList>
            <person name="Minogue T."/>
            <person name="Wolcott M."/>
            <person name="Wasieloski L."/>
            <person name="Aguilar W."/>
            <person name="Moore D."/>
            <person name="Tallon L."/>
            <person name="Sadzewicz L."/>
            <person name="Ott S."/>
            <person name="Zhao X."/>
            <person name="Nagaraj S."/>
            <person name="Vavikolanu K."/>
            <person name="Aluvathingal J."/>
            <person name="Nadendla S."/>
            <person name="Sichtig H."/>
        </authorList>
    </citation>
    <scope>NUCLEOTIDE SEQUENCE [LARGE SCALE GENOMIC DNA]</scope>
    <source>
        <strain evidence="2">FDAARGOS_390</strain>
    </source>
</reference>
<name>A0A2A7S437_BURGA</name>
<dbReference type="Pfam" id="PF13663">
    <property type="entry name" value="DUF4148"/>
    <property type="match status" value="1"/>
</dbReference>
<evidence type="ECO:0000313" key="2">
    <source>
        <dbReference type="Proteomes" id="UP000220629"/>
    </source>
</evidence>
<dbReference type="InterPro" id="IPR025421">
    <property type="entry name" value="DUF4148"/>
</dbReference>
<comment type="caution">
    <text evidence="1">The sequence shown here is derived from an EMBL/GenBank/DDBJ whole genome shotgun (WGS) entry which is preliminary data.</text>
</comment>
<dbReference type="Proteomes" id="UP000220629">
    <property type="component" value="Unassembled WGS sequence"/>
</dbReference>
<dbReference type="RefSeq" id="WP_013698149.1">
    <property type="nucleotide sequence ID" value="NZ_CADEPO010000002.1"/>
</dbReference>
<evidence type="ECO:0000313" key="1">
    <source>
        <dbReference type="EMBL" id="PEH38341.1"/>
    </source>
</evidence>
<sequence>MKIHHLAVLSAVLLSSFAHAEGLSRAQVRQQLIEAEQNGSLNYTDASYPEVSPVFRQAIASGAAATSAYGSAMSAKTEGGHRAIASTAGMPSACVGPASFCNIYAGS</sequence>
<accession>A0A2A7S437</accession>
<dbReference type="OMA" id="QAERMPQ"/>
<proteinExistence type="predicted"/>